<organism evidence="2 3">
    <name type="scientific">Liparis tanakae</name>
    <name type="common">Tanaka's snailfish</name>
    <dbReference type="NCBI Taxonomy" id="230148"/>
    <lineage>
        <taxon>Eukaryota</taxon>
        <taxon>Metazoa</taxon>
        <taxon>Chordata</taxon>
        <taxon>Craniata</taxon>
        <taxon>Vertebrata</taxon>
        <taxon>Euteleostomi</taxon>
        <taxon>Actinopterygii</taxon>
        <taxon>Neopterygii</taxon>
        <taxon>Teleostei</taxon>
        <taxon>Neoteleostei</taxon>
        <taxon>Acanthomorphata</taxon>
        <taxon>Eupercaria</taxon>
        <taxon>Perciformes</taxon>
        <taxon>Cottioidei</taxon>
        <taxon>Cottales</taxon>
        <taxon>Liparidae</taxon>
        <taxon>Liparis</taxon>
    </lineage>
</organism>
<feature type="region of interest" description="Disordered" evidence="1">
    <location>
        <begin position="1"/>
        <end position="60"/>
    </location>
</feature>
<feature type="compositionally biased region" description="Basic and acidic residues" evidence="1">
    <location>
        <begin position="13"/>
        <end position="28"/>
    </location>
</feature>
<sequence length="70" mass="7641">MARLNESSSSQKEAGRTTDGPIRRRDEPPTDQSGGGRPSRPHAEGPVVPRLKELGKEPCVTRPPCCFSRL</sequence>
<dbReference type="EMBL" id="SRLO01002370">
    <property type="protein sequence ID" value="TNN33071.1"/>
    <property type="molecule type" value="Genomic_DNA"/>
</dbReference>
<feature type="compositionally biased region" description="Polar residues" evidence="1">
    <location>
        <begin position="1"/>
        <end position="12"/>
    </location>
</feature>
<evidence type="ECO:0000256" key="1">
    <source>
        <dbReference type="SAM" id="MobiDB-lite"/>
    </source>
</evidence>
<keyword evidence="3" id="KW-1185">Reference proteome</keyword>
<reference evidence="2 3" key="1">
    <citation type="submission" date="2019-03" db="EMBL/GenBank/DDBJ databases">
        <title>First draft genome of Liparis tanakae, snailfish: a comprehensive survey of snailfish specific genes.</title>
        <authorList>
            <person name="Kim W."/>
            <person name="Song I."/>
            <person name="Jeong J.-H."/>
            <person name="Kim D."/>
            <person name="Kim S."/>
            <person name="Ryu S."/>
            <person name="Song J.Y."/>
            <person name="Lee S.K."/>
        </authorList>
    </citation>
    <scope>NUCLEOTIDE SEQUENCE [LARGE SCALE GENOMIC DNA]</scope>
    <source>
        <tissue evidence="2">Muscle</tissue>
    </source>
</reference>
<evidence type="ECO:0000313" key="3">
    <source>
        <dbReference type="Proteomes" id="UP000314294"/>
    </source>
</evidence>
<comment type="caution">
    <text evidence="2">The sequence shown here is derived from an EMBL/GenBank/DDBJ whole genome shotgun (WGS) entry which is preliminary data.</text>
</comment>
<dbReference type="Proteomes" id="UP000314294">
    <property type="component" value="Unassembled WGS sequence"/>
</dbReference>
<accession>A0A4Z2EWW8</accession>
<name>A0A4Z2EWW8_9TELE</name>
<evidence type="ECO:0000313" key="2">
    <source>
        <dbReference type="EMBL" id="TNN33071.1"/>
    </source>
</evidence>
<protein>
    <submittedName>
        <fullName evidence="2">Uncharacterized protein</fullName>
    </submittedName>
</protein>
<proteinExistence type="predicted"/>
<dbReference type="AlphaFoldDB" id="A0A4Z2EWW8"/>
<gene>
    <name evidence="2" type="ORF">EYF80_056761</name>
</gene>